<feature type="compositionally biased region" description="Basic residues" evidence="2">
    <location>
        <begin position="192"/>
        <end position="201"/>
    </location>
</feature>
<protein>
    <recommendedName>
        <fullName evidence="7">Superfamily II DNA or RNA helicase</fullName>
    </recommendedName>
</protein>
<keyword evidence="1" id="KW-0378">Hydrolase</keyword>
<dbReference type="GO" id="GO:0005524">
    <property type="term" value="F:ATP binding"/>
    <property type="evidence" value="ECO:0007669"/>
    <property type="project" value="InterPro"/>
</dbReference>
<evidence type="ECO:0000313" key="5">
    <source>
        <dbReference type="EMBL" id="KAF9584040.1"/>
    </source>
</evidence>
<dbReference type="PANTHER" id="PTHR47396:SF1">
    <property type="entry name" value="ATP-DEPENDENT HELICASE IRC3-RELATED"/>
    <property type="match status" value="1"/>
</dbReference>
<dbReference type="Proteomes" id="UP000780801">
    <property type="component" value="Unassembled WGS sequence"/>
</dbReference>
<gene>
    <name evidence="5" type="ORF">BGW38_007776</name>
</gene>
<reference evidence="5" key="1">
    <citation type="journal article" date="2020" name="Fungal Divers.">
        <title>Resolving the Mortierellaceae phylogeny through synthesis of multi-gene phylogenetics and phylogenomics.</title>
        <authorList>
            <person name="Vandepol N."/>
            <person name="Liber J."/>
            <person name="Desiro A."/>
            <person name="Na H."/>
            <person name="Kennedy M."/>
            <person name="Barry K."/>
            <person name="Grigoriev I.V."/>
            <person name="Miller A.N."/>
            <person name="O'Donnell K."/>
            <person name="Stajich J.E."/>
            <person name="Bonito G."/>
        </authorList>
    </citation>
    <scope>NUCLEOTIDE SEQUENCE</scope>
    <source>
        <strain evidence="5">KOD1015</strain>
    </source>
</reference>
<dbReference type="Pfam" id="PF04851">
    <property type="entry name" value="ResIII"/>
    <property type="match status" value="1"/>
</dbReference>
<dbReference type="SUPFAM" id="SSF52540">
    <property type="entry name" value="P-loop containing nucleoside triphosphate hydrolases"/>
    <property type="match status" value="1"/>
</dbReference>
<dbReference type="PANTHER" id="PTHR47396">
    <property type="entry name" value="TYPE I RESTRICTION ENZYME ECOKI R PROTEIN"/>
    <property type="match status" value="1"/>
</dbReference>
<feature type="compositionally biased region" description="Basic and acidic residues" evidence="2">
    <location>
        <begin position="139"/>
        <end position="148"/>
    </location>
</feature>
<dbReference type="InterPro" id="IPR006935">
    <property type="entry name" value="Helicase/UvrB_N"/>
</dbReference>
<dbReference type="InterPro" id="IPR014001">
    <property type="entry name" value="Helicase_ATP-bd"/>
</dbReference>
<dbReference type="GO" id="GO:0070125">
    <property type="term" value="P:mitochondrial translational elongation"/>
    <property type="evidence" value="ECO:0007669"/>
    <property type="project" value="TreeGrafter"/>
</dbReference>
<dbReference type="AlphaFoldDB" id="A0A9P6FY59"/>
<name>A0A9P6FY59_9FUNG</name>
<evidence type="ECO:0008006" key="7">
    <source>
        <dbReference type="Google" id="ProtNLM"/>
    </source>
</evidence>
<organism evidence="5 6">
    <name type="scientific">Lunasporangiospora selenospora</name>
    <dbReference type="NCBI Taxonomy" id="979761"/>
    <lineage>
        <taxon>Eukaryota</taxon>
        <taxon>Fungi</taxon>
        <taxon>Fungi incertae sedis</taxon>
        <taxon>Mucoromycota</taxon>
        <taxon>Mortierellomycotina</taxon>
        <taxon>Mortierellomycetes</taxon>
        <taxon>Mortierellales</taxon>
        <taxon>Mortierellaceae</taxon>
        <taxon>Lunasporangiospora</taxon>
    </lineage>
</organism>
<keyword evidence="1" id="KW-0347">Helicase</keyword>
<dbReference type="PROSITE" id="PS51192">
    <property type="entry name" value="HELICASE_ATP_BIND_1"/>
    <property type="match status" value="1"/>
</dbReference>
<evidence type="ECO:0000259" key="3">
    <source>
        <dbReference type="PROSITE" id="PS51192"/>
    </source>
</evidence>
<feature type="region of interest" description="Disordered" evidence="2">
    <location>
        <begin position="123"/>
        <end position="221"/>
    </location>
</feature>
<dbReference type="GO" id="GO:0032042">
    <property type="term" value="P:mitochondrial DNA metabolic process"/>
    <property type="evidence" value="ECO:0007669"/>
    <property type="project" value="TreeGrafter"/>
</dbReference>
<dbReference type="InterPro" id="IPR050742">
    <property type="entry name" value="Helicase_Restrict-Modif_Enz"/>
</dbReference>
<dbReference type="GO" id="GO:0000403">
    <property type="term" value="F:Y-form DNA binding"/>
    <property type="evidence" value="ECO:0007669"/>
    <property type="project" value="TreeGrafter"/>
</dbReference>
<evidence type="ECO:0000313" key="6">
    <source>
        <dbReference type="Proteomes" id="UP000780801"/>
    </source>
</evidence>
<dbReference type="InterPro" id="IPR001650">
    <property type="entry name" value="Helicase_C-like"/>
</dbReference>
<accession>A0A9P6FY59</accession>
<sequence>MDLMQRFGQQRTLLIMQRIRPSTPWGCFSKSMYCRRIGTIGSLSWSGRIPTGQLETFESRSALLGTSRSRIRTSPLCGPNSMRLFTAEAKPALEEEALLAVDRDSRQILGDKLATLVGESVSKPKDLPKTAKKTKTKKKAESESKAMTEEANAIVAETKKKAKRKSAKDKKEPAAQTMTQVIEEATSVAATKTRKTSKRKSKKDEENLATSIAPGAGPSSVTQLRPYQKECIETCLANLKKGIMRQVVSLPVGSGKTVIFSHLMKQVPAPFPGATKTLILAHRQELLQQTRNHVLRSGTGLSVSMDQGSKNADMTADVIVASVPSLGREGTPRILKYNPKEFKTIIIDEAHHAAAESYGRILSHFGADNPDTHIFVYGCSATVRRHDGLMLSRVFDYISFHKSFITMIEDKWLCGLRVTTVKTELDLQEVKTRGGDFVQKDLANKVNTPARNEVVVRSYMTYANERKSTVVFAVDIEHVHSLTEAFRQYGYDARALSSKTGDDERAQLLKDFRDQKFPIIVNCGILTEGTDIPVIDSILMARPTKSNVLFLQMLGRGMRLYPGKSDCLVLDFVDVIRGEGLVTLPTLLGLDPEAVLNKEIKAIEEEPSGSEFPEETESETVVDPNTGAKVARIRVLEYDNPYQIIGDCSGIPNRLWDFTSNAWVHVGPDAYVLATKAETFRIDKSLEDGLYRCRVRQQIVRKDVSEATVTSAKNGVLTFRNNYAEMARQRRDAGEKGDKLNFFLSKGKLLPIETDSLRECIHGVDTYITRTIGHKPFILGRFAKWRKLPATDSQIRFLHKLGYGDDHGEEGSSIPGDKVSPQSSRKLTKGQAANMITRLTNGAGKRWEESKKFRIKKAKEIAKEIGVDVGPIPKLVNV</sequence>
<dbReference type="PROSITE" id="PS51194">
    <property type="entry name" value="HELICASE_CTER"/>
    <property type="match status" value="1"/>
</dbReference>
<feature type="region of interest" description="Disordered" evidence="2">
    <location>
        <begin position="808"/>
        <end position="829"/>
    </location>
</feature>
<dbReference type="InterPro" id="IPR027417">
    <property type="entry name" value="P-loop_NTPase"/>
</dbReference>
<proteinExistence type="predicted"/>
<dbReference type="EMBL" id="JAABOA010000518">
    <property type="protein sequence ID" value="KAF9584040.1"/>
    <property type="molecule type" value="Genomic_DNA"/>
</dbReference>
<keyword evidence="1" id="KW-0067">ATP-binding</keyword>
<feature type="domain" description="Helicase ATP-binding" evidence="3">
    <location>
        <begin position="237"/>
        <end position="401"/>
    </location>
</feature>
<dbReference type="GO" id="GO:0005759">
    <property type="term" value="C:mitochondrial matrix"/>
    <property type="evidence" value="ECO:0007669"/>
    <property type="project" value="TreeGrafter"/>
</dbReference>
<dbReference type="CDD" id="cd18799">
    <property type="entry name" value="SF2_C_EcoAI-like"/>
    <property type="match status" value="1"/>
</dbReference>
<dbReference type="SMART" id="SM00490">
    <property type="entry name" value="HELICc"/>
    <property type="match status" value="1"/>
</dbReference>
<dbReference type="SMART" id="SM00487">
    <property type="entry name" value="DEXDc"/>
    <property type="match status" value="1"/>
</dbReference>
<dbReference type="GO" id="GO:0036121">
    <property type="term" value="F:double-stranded DNA helicase activity"/>
    <property type="evidence" value="ECO:0007669"/>
    <property type="project" value="TreeGrafter"/>
</dbReference>
<evidence type="ECO:0000259" key="4">
    <source>
        <dbReference type="PROSITE" id="PS51194"/>
    </source>
</evidence>
<dbReference type="OrthoDB" id="16911at2759"/>
<evidence type="ECO:0000256" key="1">
    <source>
        <dbReference type="ARBA" id="ARBA00022806"/>
    </source>
</evidence>
<keyword evidence="6" id="KW-1185">Reference proteome</keyword>
<dbReference type="Gene3D" id="3.40.50.300">
    <property type="entry name" value="P-loop containing nucleotide triphosphate hydrolases"/>
    <property type="match status" value="2"/>
</dbReference>
<keyword evidence="1" id="KW-0547">Nucleotide-binding</keyword>
<feature type="domain" description="Helicase C-terminal" evidence="4">
    <location>
        <begin position="455"/>
        <end position="620"/>
    </location>
</feature>
<comment type="caution">
    <text evidence="5">The sequence shown here is derived from an EMBL/GenBank/DDBJ whole genome shotgun (WGS) entry which is preliminary data.</text>
</comment>
<dbReference type="Pfam" id="PF00271">
    <property type="entry name" value="Helicase_C"/>
    <property type="match status" value="1"/>
</dbReference>
<dbReference type="GO" id="GO:0061749">
    <property type="term" value="F:forked DNA-dependent helicase activity"/>
    <property type="evidence" value="ECO:0007669"/>
    <property type="project" value="TreeGrafter"/>
</dbReference>
<dbReference type="GO" id="GO:0016787">
    <property type="term" value="F:hydrolase activity"/>
    <property type="evidence" value="ECO:0007669"/>
    <property type="project" value="InterPro"/>
</dbReference>
<evidence type="ECO:0000256" key="2">
    <source>
        <dbReference type="SAM" id="MobiDB-lite"/>
    </source>
</evidence>